<feature type="transmembrane region" description="Helical" evidence="8">
    <location>
        <begin position="714"/>
        <end position="734"/>
    </location>
</feature>
<reference evidence="11 12" key="1">
    <citation type="submission" date="2024-04" db="EMBL/GenBank/DDBJ databases">
        <title>Tritrichomonas musculus Genome.</title>
        <authorList>
            <person name="Alves-Ferreira E."/>
            <person name="Grigg M."/>
            <person name="Lorenzi H."/>
            <person name="Galac M."/>
        </authorList>
    </citation>
    <scope>NUCLEOTIDE SEQUENCE [LARGE SCALE GENOMIC DNA]</scope>
    <source>
        <strain evidence="11 12">EAF2021</strain>
    </source>
</reference>
<evidence type="ECO:0000256" key="6">
    <source>
        <dbReference type="ARBA" id="ARBA00023239"/>
    </source>
</evidence>
<dbReference type="Pfam" id="PF00211">
    <property type="entry name" value="Guanylate_cyc"/>
    <property type="match status" value="1"/>
</dbReference>
<feature type="transmembrane region" description="Helical" evidence="8">
    <location>
        <begin position="172"/>
        <end position="192"/>
    </location>
</feature>
<evidence type="ECO:0000256" key="3">
    <source>
        <dbReference type="ARBA" id="ARBA00022741"/>
    </source>
</evidence>
<feature type="compositionally biased region" description="Low complexity" evidence="7">
    <location>
        <begin position="648"/>
        <end position="667"/>
    </location>
</feature>
<dbReference type="Pfam" id="PF13426">
    <property type="entry name" value="PAS_9"/>
    <property type="match status" value="1"/>
</dbReference>
<keyword evidence="3" id="KW-0547">Nucleotide-binding</keyword>
<comment type="subcellular location">
    <subcellularLocation>
        <location evidence="1">Membrane</location>
    </subcellularLocation>
</comment>
<dbReference type="InterPro" id="IPR029787">
    <property type="entry name" value="Nucleotide_cyclase"/>
</dbReference>
<dbReference type="PROSITE" id="PS50112">
    <property type="entry name" value="PAS"/>
    <property type="match status" value="1"/>
</dbReference>
<feature type="transmembrane region" description="Helical" evidence="8">
    <location>
        <begin position="198"/>
        <end position="220"/>
    </location>
</feature>
<dbReference type="SUPFAM" id="SSF55785">
    <property type="entry name" value="PYP-like sensor domain (PAS domain)"/>
    <property type="match status" value="1"/>
</dbReference>
<name>A0ABR2KR63_9EUKA</name>
<evidence type="ECO:0008006" key="13">
    <source>
        <dbReference type="Google" id="ProtNLM"/>
    </source>
</evidence>
<feature type="region of interest" description="Disordered" evidence="7">
    <location>
        <begin position="646"/>
        <end position="667"/>
    </location>
</feature>
<keyword evidence="6" id="KW-0456">Lyase</keyword>
<dbReference type="SMART" id="SM00091">
    <property type="entry name" value="PAS"/>
    <property type="match status" value="1"/>
</dbReference>
<proteinExistence type="predicted"/>
<organism evidence="11 12">
    <name type="scientific">Tritrichomonas musculus</name>
    <dbReference type="NCBI Taxonomy" id="1915356"/>
    <lineage>
        <taxon>Eukaryota</taxon>
        <taxon>Metamonada</taxon>
        <taxon>Parabasalia</taxon>
        <taxon>Tritrichomonadida</taxon>
        <taxon>Tritrichomonadidae</taxon>
        <taxon>Tritrichomonas</taxon>
    </lineage>
</organism>
<evidence type="ECO:0000259" key="9">
    <source>
        <dbReference type="PROSITE" id="PS50112"/>
    </source>
</evidence>
<feature type="transmembrane region" description="Helical" evidence="8">
    <location>
        <begin position="304"/>
        <end position="322"/>
    </location>
</feature>
<evidence type="ECO:0000256" key="2">
    <source>
        <dbReference type="ARBA" id="ARBA00022692"/>
    </source>
</evidence>
<dbReference type="PANTHER" id="PTHR11920">
    <property type="entry name" value="GUANYLYL CYCLASE"/>
    <property type="match status" value="1"/>
</dbReference>
<keyword evidence="12" id="KW-1185">Reference proteome</keyword>
<dbReference type="SMART" id="SM00044">
    <property type="entry name" value="CYCc"/>
    <property type="match status" value="1"/>
</dbReference>
<dbReference type="Gene3D" id="3.30.450.20">
    <property type="entry name" value="PAS domain"/>
    <property type="match status" value="1"/>
</dbReference>
<feature type="domain" description="Guanylate cyclase" evidence="10">
    <location>
        <begin position="1441"/>
        <end position="1573"/>
    </location>
</feature>
<accession>A0ABR2KR63</accession>
<evidence type="ECO:0000313" key="11">
    <source>
        <dbReference type="EMBL" id="KAK8893533.1"/>
    </source>
</evidence>
<keyword evidence="5 8" id="KW-0472">Membrane</keyword>
<gene>
    <name evidence="11" type="ORF">M9Y10_021955</name>
</gene>
<keyword evidence="4 8" id="KW-1133">Transmembrane helix</keyword>
<feature type="transmembrane region" description="Helical" evidence="8">
    <location>
        <begin position="273"/>
        <end position="292"/>
    </location>
</feature>
<feature type="transmembrane region" description="Helical" evidence="8">
    <location>
        <begin position="935"/>
        <end position="957"/>
    </location>
</feature>
<dbReference type="PANTHER" id="PTHR11920:SF335">
    <property type="entry name" value="GUANYLATE CYCLASE"/>
    <property type="match status" value="1"/>
</dbReference>
<keyword evidence="2 8" id="KW-0812">Transmembrane</keyword>
<protein>
    <recommendedName>
        <fullName evidence="13">Adenylate and Guanylate cyclase catalytic domain containing protein</fullName>
    </recommendedName>
</protein>
<feature type="transmembrane region" description="Helical" evidence="8">
    <location>
        <begin position="130"/>
        <end position="151"/>
    </location>
</feature>
<feature type="transmembrane region" description="Helical" evidence="8">
    <location>
        <begin position="1214"/>
        <end position="1235"/>
    </location>
</feature>
<dbReference type="CDD" id="cd07302">
    <property type="entry name" value="CHD"/>
    <property type="match status" value="1"/>
</dbReference>
<dbReference type="PROSITE" id="PS50125">
    <property type="entry name" value="GUANYLATE_CYCLASE_2"/>
    <property type="match status" value="1"/>
</dbReference>
<feature type="transmembrane region" description="Helical" evidence="8">
    <location>
        <begin position="54"/>
        <end position="73"/>
    </location>
</feature>
<feature type="transmembrane region" description="Helical" evidence="8">
    <location>
        <begin position="334"/>
        <end position="355"/>
    </location>
</feature>
<comment type="caution">
    <text evidence="11">The sequence shown here is derived from an EMBL/GenBank/DDBJ whole genome shotgun (WGS) entry which is preliminary data.</text>
</comment>
<dbReference type="CDD" id="cd00130">
    <property type="entry name" value="PAS"/>
    <property type="match status" value="1"/>
</dbReference>
<evidence type="ECO:0000256" key="5">
    <source>
        <dbReference type="ARBA" id="ARBA00023136"/>
    </source>
</evidence>
<dbReference type="InterPro" id="IPR000014">
    <property type="entry name" value="PAS"/>
</dbReference>
<dbReference type="Gene3D" id="3.30.70.1230">
    <property type="entry name" value="Nucleotide cyclase"/>
    <property type="match status" value="1"/>
</dbReference>
<evidence type="ECO:0000256" key="4">
    <source>
        <dbReference type="ARBA" id="ARBA00022989"/>
    </source>
</evidence>
<evidence type="ECO:0000259" key="10">
    <source>
        <dbReference type="PROSITE" id="PS50125"/>
    </source>
</evidence>
<dbReference type="EMBL" id="JAPFFF010000003">
    <property type="protein sequence ID" value="KAK8893533.1"/>
    <property type="molecule type" value="Genomic_DNA"/>
</dbReference>
<dbReference type="InterPro" id="IPR035965">
    <property type="entry name" value="PAS-like_dom_sf"/>
</dbReference>
<feature type="transmembrane region" description="Helical" evidence="8">
    <location>
        <begin position="241"/>
        <end position="261"/>
    </location>
</feature>
<sequence length="1633" mass="186764">MTFQNLEASAMSRSMKSEASVMQNKLLSGHMSTIDAIFPFVDQMTQFSQIPPTISFIFSLYASLQILFVSLFTSSNYWIFGKKSVCNIIDYISKIFFFVSIKLPYQKNSDLDDIDIEIQNDFDDGYLTKILIVIAVVFALVLASLLFHYFYDLIHHRFLEGMLLVTRILVEDVAQVMILPSASFTGASLLMVCRGKGNVYWIYFIVGIIFFICFILFYACEILLVSKSVIVNPNPMAAFSIRYYLEALSINSIIIIITYLFQSLSSWTDDICPIIHLIGSVFVLIPIIRFLPYYFHLSNTLYQSIYTAGSFSDLFFFVFFLIDKNHKNQLVPFIFIFIAFVISFIVYFIINRLYFKKIEKIMDNRTFLDPFNQETNESTEENEGTSLQSNFRDDDYVSYYNNFGLENAPNKSLTFLQVSFAKNFYHFYDWSLLKYLFTTMPSNQVLIACIQFVSYFPSESRMTNELFKQLLKKNDLKFEQRFLLYQVNKIKRSRASSSSVEANEHLSNLKSLSDECFSNICAFYSQPDVECSIVETISQKKKKIKSLWLEALRNHPNSIKIHEEYIKFVTECETDFHNAIIAQQRIEMIENGYNFAIDNSFKSMVQTFPQYLKKGIVDVTGKINLDTKASDKPIAASGVDMNEMSRMSLKSEGSQSSTSTSSSLNLSLTDNDQEIDNEIESDFGRRMFRQSKLRIALFHSLEDRKFFGETTIPLFATLSLVITIVLFIVFFIVVTSDYSKRKDEIDMLSFTSQTRFHLTLSITILTFAMAQNTDRMINISDIYNFSADNLDFDMFIDFNRPLNAQALQFIDEAIQDFHKISYHISTLSKKDVSPYTSMEQFVHDVANFSTCYNGTKMNTTVLMNINNIYAHLFHLVQALSARNDYEKWYTDDDFCHLEVNSDQSAPQVDALFNNICKYQIEQGDKLSKQSNIFKIAIPIIIFVFAFIPLCANSLVYVSHINKFIEAYQDIDKEGKAEITKPILKSTEEVEHSASSLSGGLTKMVSFNIILFILSLAVALMFFFMIFMLDNGSKEITQIVRWELYSSTIFSKSLEALHLVAHIIFLNDTQANISSYSNFTNRAIKLNNLQNILTQMKSNYLAFYSGTDESDPVAGFDSTLDSFAIKEECILPDSINDFHDTYRCESAQKMYSSFINLIQPILIDPLKYQGIIQGNEPSHLIELMNRHFLYKLNKIVQRFEELIGIQNSKMNSEAIIFLFFGCLIAVVQFIFCFVIRRFTMETFYTVLALGRRIPPHQIVSSRKMKITFLCQSDTETELDITSISQNILHNSKDAVIITTENLIIEVVNPAITDILGFTPDQLLGQSISIVFREKDGESLIKEMESMKEGQNPTIYENHYNCVSDSMNEIPCLVTALGMKNDNTINSFVFILRDETEITRQQQEAEKAKAVSENLLYQILPRDIVFKLNRGEKDISFTVKSASIIFIDIVKFSEYTTNLTPSEIMGNLSIVFASFDKFMKKYPLIIKIKLIGDDYMAASGLFETEDNPKEHATQSMHFCLDCISGLEEVNIKLNANLQVRCGMNTSGPLIAGVLGTNKPVFDIIGDPINVAARLQTTDVPGKVQITQNTYEYLPTQELNIEPRGEVFLKGKGKAMTYLVSPGMSIFSITATSKET</sequence>
<evidence type="ECO:0000256" key="8">
    <source>
        <dbReference type="SAM" id="Phobius"/>
    </source>
</evidence>
<evidence type="ECO:0000256" key="1">
    <source>
        <dbReference type="ARBA" id="ARBA00004370"/>
    </source>
</evidence>
<evidence type="ECO:0000256" key="7">
    <source>
        <dbReference type="SAM" id="MobiDB-lite"/>
    </source>
</evidence>
<dbReference type="InterPro" id="IPR050401">
    <property type="entry name" value="Cyclic_nucleotide_synthase"/>
</dbReference>
<dbReference type="SUPFAM" id="SSF55073">
    <property type="entry name" value="Nucleotide cyclase"/>
    <property type="match status" value="1"/>
</dbReference>
<dbReference type="Proteomes" id="UP001470230">
    <property type="component" value="Unassembled WGS sequence"/>
</dbReference>
<feature type="transmembrane region" description="Helical" evidence="8">
    <location>
        <begin position="1004"/>
        <end position="1028"/>
    </location>
</feature>
<dbReference type="NCBIfam" id="TIGR00229">
    <property type="entry name" value="sensory_box"/>
    <property type="match status" value="1"/>
</dbReference>
<evidence type="ECO:0000313" key="12">
    <source>
        <dbReference type="Proteomes" id="UP001470230"/>
    </source>
</evidence>
<feature type="domain" description="PAS" evidence="9">
    <location>
        <begin position="1286"/>
        <end position="1349"/>
    </location>
</feature>
<dbReference type="InterPro" id="IPR001054">
    <property type="entry name" value="A/G_cyclase"/>
</dbReference>